<keyword evidence="3" id="KW-1185">Reference proteome</keyword>
<proteinExistence type="predicted"/>
<organism evidence="2 3">
    <name type="scientific">Vibrio mytili</name>
    <dbReference type="NCBI Taxonomy" id="50718"/>
    <lineage>
        <taxon>Bacteria</taxon>
        <taxon>Pseudomonadati</taxon>
        <taxon>Pseudomonadota</taxon>
        <taxon>Gammaproteobacteria</taxon>
        <taxon>Vibrionales</taxon>
        <taxon>Vibrionaceae</taxon>
        <taxon>Vibrio</taxon>
    </lineage>
</organism>
<dbReference type="EMBL" id="JXOK01000037">
    <property type="protein sequence ID" value="KIN10993.1"/>
    <property type="molecule type" value="Genomic_DNA"/>
</dbReference>
<dbReference type="AlphaFoldDB" id="A0A0C3E9C1"/>
<dbReference type="Proteomes" id="UP000031977">
    <property type="component" value="Unassembled WGS sequence"/>
</dbReference>
<protein>
    <recommendedName>
        <fullName evidence="1">UspA domain-containing protein</fullName>
    </recommendedName>
</protein>
<reference evidence="2 3" key="1">
    <citation type="submission" date="2015-01" db="EMBL/GenBank/DDBJ databases">
        <title>Draft genome of Vibrio mytili type strain CAIM 528.</title>
        <authorList>
            <person name="Gonzalez-Castillo A."/>
            <person name="Gomez-Gil B."/>
            <person name="Enciso-Ibarra J."/>
        </authorList>
    </citation>
    <scope>NUCLEOTIDE SEQUENCE [LARGE SCALE GENOMIC DNA]</scope>
    <source>
        <strain evidence="2 3">CAIM 528</strain>
    </source>
</reference>
<comment type="caution">
    <text evidence="2">The sequence shown here is derived from an EMBL/GenBank/DDBJ whole genome shotgun (WGS) entry which is preliminary data.</text>
</comment>
<evidence type="ECO:0000313" key="3">
    <source>
        <dbReference type="Proteomes" id="UP000031977"/>
    </source>
</evidence>
<feature type="domain" description="UspA" evidence="1">
    <location>
        <begin position="204"/>
        <end position="281"/>
    </location>
</feature>
<dbReference type="SUPFAM" id="SSF52402">
    <property type="entry name" value="Adenine nucleotide alpha hydrolases-like"/>
    <property type="match status" value="1"/>
</dbReference>
<dbReference type="CDD" id="cd00293">
    <property type="entry name" value="USP-like"/>
    <property type="match status" value="1"/>
</dbReference>
<dbReference type="RefSeq" id="WP_041155539.1">
    <property type="nucleotide sequence ID" value="NZ_CBCRVP010000005.1"/>
</dbReference>
<gene>
    <name evidence="2" type="ORF">SU60_11015</name>
</gene>
<dbReference type="Pfam" id="PF00582">
    <property type="entry name" value="Usp"/>
    <property type="match status" value="1"/>
</dbReference>
<evidence type="ECO:0000259" key="1">
    <source>
        <dbReference type="Pfam" id="PF00582"/>
    </source>
</evidence>
<dbReference type="OrthoDB" id="9804721at2"/>
<sequence length="283" mass="31696">MPIKTIIMPFASQEDGKHRLEGALNVAQFFSAHLDVLHAQVGAEKLMPSEKRLISRKFYDQIDKIVRDYVNDDMSQAKQSFEHLCQKFGIDEHQSDSQQTSAKWHDIFGYRGEIVAERGKVSDLIIIPQSLNGQTSVSFEAAVSHGGKPILIMPRQQTHFSPETVMIAWNGDKPAANAVNSALPLLREAKQVVVATSEKYLHNKPTQEDLARYLARHNIDVECITFTHKSRNTGSQLLEVASEINADVLVSGAFAHQKLHQKVFGGVTQKLLTRAKIPLWMMS</sequence>
<dbReference type="InterPro" id="IPR006016">
    <property type="entry name" value="UspA"/>
</dbReference>
<dbReference type="Gene3D" id="3.40.50.12370">
    <property type="match status" value="1"/>
</dbReference>
<name>A0A0C3E9C1_9VIBR</name>
<accession>A0A0C3E9C1</accession>
<evidence type="ECO:0000313" key="2">
    <source>
        <dbReference type="EMBL" id="KIN10993.1"/>
    </source>
</evidence>